<accession>A0A438NE32</accession>
<reference evidence="2 3" key="1">
    <citation type="submission" date="2017-03" db="EMBL/GenBank/DDBJ databases">
        <title>Genomes of endolithic fungi from Antarctica.</title>
        <authorList>
            <person name="Coleine C."/>
            <person name="Masonjones S."/>
            <person name="Stajich J.E."/>
        </authorList>
    </citation>
    <scope>NUCLEOTIDE SEQUENCE [LARGE SCALE GENOMIC DNA]</scope>
    <source>
        <strain evidence="2 3">CCFEE 6314</strain>
    </source>
</reference>
<name>A0A438NE32_EXOME</name>
<comment type="caution">
    <text evidence="2">The sequence shown here is derived from an EMBL/GenBank/DDBJ whole genome shotgun (WGS) entry which is preliminary data.</text>
</comment>
<dbReference type="AlphaFoldDB" id="A0A438NE32"/>
<protein>
    <submittedName>
        <fullName evidence="2">Uncharacterized protein</fullName>
    </submittedName>
</protein>
<evidence type="ECO:0000313" key="3">
    <source>
        <dbReference type="Proteomes" id="UP000288859"/>
    </source>
</evidence>
<proteinExistence type="predicted"/>
<dbReference type="OrthoDB" id="4118304at2759"/>
<feature type="region of interest" description="Disordered" evidence="1">
    <location>
        <begin position="1"/>
        <end position="39"/>
    </location>
</feature>
<sequence length="420" mass="46588">MATDNGPTASSLHPDHRTVARTLSTRQEGQDDQEGPEPCQYNESIFQIDEQYDGIRCPGNIQGSNNNCQVVFTDYTNTTCNAWCQGRTRFFYGTERPFVNPGYFVGPGDASITPLHHMIYRDVSKKITWDNYDVIHAGTAGGNEVVGYGIGKASEMTLTLRDGQCGYYSFVPILREVCGTRTWGWNCSDPHNVHNDLNICSTSLQRHLDPEADSDGTESWPGLPQLTGETIFIETNCSTHMPLLKEQQEQTNITGQVALPNDVYKTMAQHWKRQAGLENKTEDETEVDTPEPDCDWSRGVAYAKSCLGVISYVATTANLTGPAVYGNATNHTSIFRDRDAGCAITLYQDERWTLATCKDNISYQEVYAAVQNIVDKCTYENNWVHGIQKIRELGDCGSSIGIGRQNSHFGPSYGGLLVSL</sequence>
<evidence type="ECO:0000313" key="2">
    <source>
        <dbReference type="EMBL" id="RVX73966.1"/>
    </source>
</evidence>
<dbReference type="EMBL" id="NAJM01000006">
    <property type="protein sequence ID" value="RVX73966.1"/>
    <property type="molecule type" value="Genomic_DNA"/>
</dbReference>
<organism evidence="2 3">
    <name type="scientific">Exophiala mesophila</name>
    <name type="common">Black yeast-like fungus</name>
    <dbReference type="NCBI Taxonomy" id="212818"/>
    <lineage>
        <taxon>Eukaryota</taxon>
        <taxon>Fungi</taxon>
        <taxon>Dikarya</taxon>
        <taxon>Ascomycota</taxon>
        <taxon>Pezizomycotina</taxon>
        <taxon>Eurotiomycetes</taxon>
        <taxon>Chaetothyriomycetidae</taxon>
        <taxon>Chaetothyriales</taxon>
        <taxon>Herpotrichiellaceae</taxon>
        <taxon>Exophiala</taxon>
    </lineage>
</organism>
<feature type="compositionally biased region" description="Polar residues" evidence="1">
    <location>
        <begin position="1"/>
        <end position="11"/>
    </location>
</feature>
<dbReference type="Proteomes" id="UP000288859">
    <property type="component" value="Unassembled WGS sequence"/>
</dbReference>
<gene>
    <name evidence="2" type="ORF">B0A52_02856</name>
</gene>
<evidence type="ECO:0000256" key="1">
    <source>
        <dbReference type="SAM" id="MobiDB-lite"/>
    </source>
</evidence>